<dbReference type="GO" id="GO:0008324">
    <property type="term" value="F:monoatomic cation transmembrane transporter activity"/>
    <property type="evidence" value="ECO:0007669"/>
    <property type="project" value="InterPro"/>
</dbReference>
<dbReference type="GO" id="GO:0030001">
    <property type="term" value="P:metal ion transport"/>
    <property type="evidence" value="ECO:0007669"/>
    <property type="project" value="UniProtKB-ARBA"/>
</dbReference>
<dbReference type="EMBL" id="QEIN01000053">
    <property type="protein sequence ID" value="RCV59832.1"/>
    <property type="molecule type" value="Genomic_DNA"/>
</dbReference>
<dbReference type="AlphaFoldDB" id="A0A368T7R7"/>
<sequence length="452" mass="46964">MPRLSRRARLNAWLAHPARVVVTGFAVAVAVSTALLMLPAAAEDGTRTGFVDALFTATSAVCVTGLTAVDTPTHWSAFGELVILGSIQVGGLGTMSLATLIALAVARRISLRMRLVAQAETKHAGPSDLRRMLTAIAGTALAVEAATATVLAARFAAGYDVAPGRAVYLGVFHAVSAFNNAGFALFSDNLMGFVADPWICLPIAAAVIIGGIGFPVLLEVRRVLGGTRAWSTHARITLGGTAVLIAGGTLLVTALEWSNPGTLGPLPGPAKLLAGFFHGVMPRTAGFNSLDMAAMQPDTLMVTNILMFVGGGSAGTAGGVKITTAAILLLGVWNEIRGHRDVTIARRRIPEAVYRQALAVVALGLSLVSCAVIVLLSVTPYALSQVLFEAVSAFGTVGLSTGITYDLPPVAELVLTLLMFTGRLGPLTLGAALALRMRTRRYDLPEERPIIG</sequence>
<keyword evidence="4 8" id="KW-0812">Transmembrane</keyword>
<keyword evidence="7 8" id="KW-0472">Membrane</keyword>
<evidence type="ECO:0000256" key="6">
    <source>
        <dbReference type="ARBA" id="ARBA00023065"/>
    </source>
</evidence>
<organism evidence="9 10">
    <name type="scientific">Marinitenerispora sediminis</name>
    <dbReference type="NCBI Taxonomy" id="1931232"/>
    <lineage>
        <taxon>Bacteria</taxon>
        <taxon>Bacillati</taxon>
        <taxon>Actinomycetota</taxon>
        <taxon>Actinomycetes</taxon>
        <taxon>Streptosporangiales</taxon>
        <taxon>Nocardiopsidaceae</taxon>
        <taxon>Marinitenerispora</taxon>
    </lineage>
</organism>
<evidence type="ECO:0000313" key="10">
    <source>
        <dbReference type="Proteomes" id="UP000253318"/>
    </source>
</evidence>
<keyword evidence="2" id="KW-0813">Transport</keyword>
<feature type="transmembrane region" description="Helical" evidence="8">
    <location>
        <begin position="413"/>
        <end position="435"/>
    </location>
</feature>
<evidence type="ECO:0000256" key="4">
    <source>
        <dbReference type="ARBA" id="ARBA00022692"/>
    </source>
</evidence>
<reference evidence="9 10" key="1">
    <citation type="submission" date="2018-04" db="EMBL/GenBank/DDBJ databases">
        <title>Novel actinobacteria from marine sediment.</title>
        <authorList>
            <person name="Ng Z.Y."/>
            <person name="Tan G.Y.A."/>
        </authorList>
    </citation>
    <scope>NUCLEOTIDE SEQUENCE [LARGE SCALE GENOMIC DNA]</scope>
    <source>
        <strain evidence="9 10">TPS81</strain>
    </source>
</reference>
<dbReference type="Proteomes" id="UP000253318">
    <property type="component" value="Unassembled WGS sequence"/>
</dbReference>
<evidence type="ECO:0000256" key="7">
    <source>
        <dbReference type="ARBA" id="ARBA00023136"/>
    </source>
</evidence>
<keyword evidence="5 8" id="KW-1133">Transmembrane helix</keyword>
<evidence type="ECO:0000256" key="5">
    <source>
        <dbReference type="ARBA" id="ARBA00022989"/>
    </source>
</evidence>
<feature type="transmembrane region" description="Helical" evidence="8">
    <location>
        <begin position="20"/>
        <end position="38"/>
    </location>
</feature>
<accession>A0A368T7R7</accession>
<feature type="transmembrane region" description="Helical" evidence="8">
    <location>
        <begin position="305"/>
        <end position="332"/>
    </location>
</feature>
<evidence type="ECO:0000256" key="2">
    <source>
        <dbReference type="ARBA" id="ARBA00022448"/>
    </source>
</evidence>
<dbReference type="PANTHER" id="PTHR32024:SF1">
    <property type="entry name" value="KTR SYSTEM POTASSIUM UPTAKE PROTEIN B"/>
    <property type="match status" value="1"/>
</dbReference>
<dbReference type="OrthoDB" id="9810952at2"/>
<protein>
    <submittedName>
        <fullName evidence="9">ATPase</fullName>
    </submittedName>
</protein>
<dbReference type="PANTHER" id="PTHR32024">
    <property type="entry name" value="TRK SYSTEM POTASSIUM UPTAKE PROTEIN TRKG-RELATED"/>
    <property type="match status" value="1"/>
</dbReference>
<feature type="transmembrane region" description="Helical" evidence="8">
    <location>
        <begin position="81"/>
        <end position="105"/>
    </location>
</feature>
<keyword evidence="3" id="KW-1003">Cell membrane</keyword>
<feature type="transmembrane region" description="Helical" evidence="8">
    <location>
        <begin position="167"/>
        <end position="186"/>
    </location>
</feature>
<dbReference type="GO" id="GO:0005886">
    <property type="term" value="C:plasma membrane"/>
    <property type="evidence" value="ECO:0007669"/>
    <property type="project" value="UniProtKB-SubCell"/>
</dbReference>
<keyword evidence="6" id="KW-0406">Ion transport</keyword>
<feature type="transmembrane region" description="Helical" evidence="8">
    <location>
        <begin position="238"/>
        <end position="257"/>
    </location>
</feature>
<dbReference type="Pfam" id="PF02386">
    <property type="entry name" value="TrkH"/>
    <property type="match status" value="1"/>
</dbReference>
<proteinExistence type="predicted"/>
<evidence type="ECO:0000313" key="9">
    <source>
        <dbReference type="EMBL" id="RCV59832.1"/>
    </source>
</evidence>
<feature type="transmembrane region" description="Helical" evidence="8">
    <location>
        <begin position="198"/>
        <end position="218"/>
    </location>
</feature>
<comment type="caution">
    <text evidence="9">The sequence shown here is derived from an EMBL/GenBank/DDBJ whole genome shotgun (WGS) entry which is preliminary data.</text>
</comment>
<evidence type="ECO:0000256" key="3">
    <source>
        <dbReference type="ARBA" id="ARBA00022475"/>
    </source>
</evidence>
<evidence type="ECO:0000256" key="8">
    <source>
        <dbReference type="SAM" id="Phobius"/>
    </source>
</evidence>
<feature type="transmembrane region" description="Helical" evidence="8">
    <location>
        <begin position="353"/>
        <end position="378"/>
    </location>
</feature>
<gene>
    <name evidence="9" type="ORF">DEF24_08650</name>
</gene>
<dbReference type="RefSeq" id="WP_114397216.1">
    <property type="nucleotide sequence ID" value="NZ_QEIM01000030.1"/>
</dbReference>
<name>A0A368T7R7_9ACTN</name>
<comment type="subcellular location">
    <subcellularLocation>
        <location evidence="1">Cell membrane</location>
        <topology evidence="1">Multi-pass membrane protein</topology>
    </subcellularLocation>
</comment>
<keyword evidence="10" id="KW-1185">Reference proteome</keyword>
<evidence type="ECO:0000256" key="1">
    <source>
        <dbReference type="ARBA" id="ARBA00004651"/>
    </source>
</evidence>
<dbReference type="InterPro" id="IPR003445">
    <property type="entry name" value="Cat_transpt"/>
</dbReference>